<dbReference type="GO" id="GO:0005737">
    <property type="term" value="C:cytoplasm"/>
    <property type="evidence" value="ECO:0007669"/>
    <property type="project" value="UniProtKB-SubCell"/>
</dbReference>
<keyword evidence="6" id="KW-0479">Metal-binding</keyword>
<dbReference type="EMBL" id="CP011568">
    <property type="protein sequence ID" value="AKJ70065.1"/>
    <property type="molecule type" value="Genomic_DNA"/>
</dbReference>
<keyword evidence="7" id="KW-0547">Nucleotide-binding</keyword>
<keyword evidence="4" id="KW-0963">Cytoplasm</keyword>
<dbReference type="Proteomes" id="UP000036700">
    <property type="component" value="Chromosome"/>
</dbReference>
<dbReference type="GO" id="GO:0002949">
    <property type="term" value="P:tRNA threonylcarbamoyladenosine modification"/>
    <property type="evidence" value="ECO:0007669"/>
    <property type="project" value="InterPro"/>
</dbReference>
<keyword evidence="5" id="KW-0819">tRNA processing</keyword>
<organism evidence="11 12">
    <name type="scientific">Pandoraea thiooxydans</name>
    <dbReference type="NCBI Taxonomy" id="445709"/>
    <lineage>
        <taxon>Bacteria</taxon>
        <taxon>Pseudomonadati</taxon>
        <taxon>Pseudomonadota</taxon>
        <taxon>Betaproteobacteria</taxon>
        <taxon>Burkholderiales</taxon>
        <taxon>Burkholderiaceae</taxon>
        <taxon>Pandoraea</taxon>
    </lineage>
</organism>
<evidence type="ECO:0000313" key="12">
    <source>
        <dbReference type="Proteomes" id="UP000036700"/>
    </source>
</evidence>
<dbReference type="GO" id="GO:0005524">
    <property type="term" value="F:ATP binding"/>
    <property type="evidence" value="ECO:0007669"/>
    <property type="project" value="UniProtKB-KW"/>
</dbReference>
<dbReference type="Pfam" id="PF02367">
    <property type="entry name" value="TsaE"/>
    <property type="match status" value="1"/>
</dbReference>
<evidence type="ECO:0000256" key="1">
    <source>
        <dbReference type="ARBA" id="ARBA00004496"/>
    </source>
</evidence>
<accession>A0A0G3ESY5</accession>
<dbReference type="PANTHER" id="PTHR33540">
    <property type="entry name" value="TRNA THREONYLCARBAMOYLADENOSINE BIOSYNTHESIS PROTEIN TSAE"/>
    <property type="match status" value="1"/>
</dbReference>
<dbReference type="Gene3D" id="3.40.50.300">
    <property type="entry name" value="P-loop containing nucleotide triphosphate hydrolases"/>
    <property type="match status" value="1"/>
</dbReference>
<comment type="similarity">
    <text evidence="2">Belongs to the TsaE family.</text>
</comment>
<evidence type="ECO:0000256" key="10">
    <source>
        <dbReference type="ARBA" id="ARBA00032441"/>
    </source>
</evidence>
<dbReference type="NCBIfam" id="TIGR00150">
    <property type="entry name" value="T6A_YjeE"/>
    <property type="match status" value="1"/>
</dbReference>
<evidence type="ECO:0000256" key="3">
    <source>
        <dbReference type="ARBA" id="ARBA00019010"/>
    </source>
</evidence>
<dbReference type="RefSeq" id="WP_047215976.1">
    <property type="nucleotide sequence ID" value="NZ_CP011568.3"/>
</dbReference>
<name>A0A0G3ESY5_9BURK</name>
<sequence length="164" mass="17662">MPASAAATKQFNLPDEHATEAFAARLAQAVAARLGGGLQVHLSGDLGAGKTTLVRALLRALGYTGRVRSPTYTLCEPYNIAFPKGRLEVYHFDLYRFADPAEWHDAGFRDHFTGNALCLIEWPEKAGRLLGVPDLTLKLEPAGSGRRLTAVACTPKGNAVLDQC</sequence>
<evidence type="ECO:0000256" key="2">
    <source>
        <dbReference type="ARBA" id="ARBA00007599"/>
    </source>
</evidence>
<dbReference type="STRING" id="445709.ABW99_19490"/>
<dbReference type="GO" id="GO:0046872">
    <property type="term" value="F:metal ion binding"/>
    <property type="evidence" value="ECO:0007669"/>
    <property type="project" value="UniProtKB-KW"/>
</dbReference>
<dbReference type="SUPFAM" id="SSF52540">
    <property type="entry name" value="P-loop containing nucleoside triphosphate hydrolases"/>
    <property type="match status" value="1"/>
</dbReference>
<evidence type="ECO:0000256" key="7">
    <source>
        <dbReference type="ARBA" id="ARBA00022741"/>
    </source>
</evidence>
<proteinExistence type="inferred from homology"/>
<keyword evidence="8" id="KW-0067">ATP-binding</keyword>
<dbReference type="InterPro" id="IPR003442">
    <property type="entry name" value="T6A_TsaE"/>
</dbReference>
<evidence type="ECO:0000256" key="8">
    <source>
        <dbReference type="ARBA" id="ARBA00022840"/>
    </source>
</evidence>
<evidence type="ECO:0000313" key="11">
    <source>
        <dbReference type="EMBL" id="AKJ70065.1"/>
    </source>
</evidence>
<reference evidence="12" key="1">
    <citation type="submission" date="2015-06" db="EMBL/GenBank/DDBJ databases">
        <authorList>
            <person name="Lim Y.L."/>
            <person name="Ee R."/>
            <person name="Yong D."/>
            <person name="How K.Y."/>
            <person name="Yin W.F."/>
            <person name="Chan K.G."/>
        </authorList>
    </citation>
    <scope>NUCLEOTIDE SEQUENCE [LARGE SCALE GENOMIC DNA]</scope>
    <source>
        <strain evidence="12">DSM 25325</strain>
    </source>
</reference>
<dbReference type="KEGG" id="ptx:ABW99_19490"/>
<evidence type="ECO:0000256" key="5">
    <source>
        <dbReference type="ARBA" id="ARBA00022694"/>
    </source>
</evidence>
<protein>
    <recommendedName>
        <fullName evidence="3">tRNA threonylcarbamoyladenosine biosynthesis protein TsaE</fullName>
    </recommendedName>
    <alternativeName>
        <fullName evidence="10">t(6)A37 threonylcarbamoyladenosine biosynthesis protein TsaE</fullName>
    </alternativeName>
</protein>
<dbReference type="PANTHER" id="PTHR33540:SF2">
    <property type="entry name" value="TRNA THREONYLCARBAMOYLADENOSINE BIOSYNTHESIS PROTEIN TSAE"/>
    <property type="match status" value="1"/>
</dbReference>
<dbReference type="OrthoDB" id="9800307at2"/>
<dbReference type="InterPro" id="IPR027417">
    <property type="entry name" value="P-loop_NTPase"/>
</dbReference>
<evidence type="ECO:0000256" key="4">
    <source>
        <dbReference type="ARBA" id="ARBA00022490"/>
    </source>
</evidence>
<keyword evidence="9" id="KW-0460">Magnesium</keyword>
<evidence type="ECO:0000256" key="9">
    <source>
        <dbReference type="ARBA" id="ARBA00022842"/>
    </source>
</evidence>
<gene>
    <name evidence="11" type="ORF">ABW99_19490</name>
</gene>
<dbReference type="PATRIC" id="fig|445709.3.peg.4092"/>
<comment type="subcellular location">
    <subcellularLocation>
        <location evidence="1">Cytoplasm</location>
    </subcellularLocation>
</comment>
<keyword evidence="12" id="KW-1185">Reference proteome</keyword>
<evidence type="ECO:0000256" key="6">
    <source>
        <dbReference type="ARBA" id="ARBA00022723"/>
    </source>
</evidence>
<dbReference type="AlphaFoldDB" id="A0A0G3ESY5"/>